<evidence type="ECO:0000313" key="8">
    <source>
        <dbReference type="EMBL" id="MFD2866390.1"/>
    </source>
</evidence>
<feature type="transmembrane region" description="Helical" evidence="5">
    <location>
        <begin position="486"/>
        <end position="506"/>
    </location>
</feature>
<feature type="transmembrane region" description="Helical" evidence="5">
    <location>
        <begin position="456"/>
        <end position="474"/>
    </location>
</feature>
<feature type="domain" description="Integral membrane bound transporter" evidence="7">
    <location>
        <begin position="377"/>
        <end position="498"/>
    </location>
</feature>
<feature type="transmembrane region" description="Helical" evidence="5">
    <location>
        <begin position="389"/>
        <end position="405"/>
    </location>
</feature>
<feature type="transmembrane region" description="Helical" evidence="5">
    <location>
        <begin position="57"/>
        <end position="74"/>
    </location>
</feature>
<keyword evidence="3 5" id="KW-1133">Transmembrane helix</keyword>
<feature type="domain" description="Integral membrane protein YccS N-terminal" evidence="6">
    <location>
        <begin position="63"/>
        <end position="284"/>
    </location>
</feature>
<name>A0ABW5XSI0_9SPHI</name>
<feature type="transmembrane region" description="Helical" evidence="5">
    <location>
        <begin position="417"/>
        <end position="450"/>
    </location>
</feature>
<dbReference type="Pfam" id="PF12805">
    <property type="entry name" value="FUSC-like"/>
    <property type="match status" value="1"/>
</dbReference>
<feature type="transmembrane region" description="Helical" evidence="5">
    <location>
        <begin position="106"/>
        <end position="123"/>
    </location>
</feature>
<accession>A0ABW5XSI0</accession>
<feature type="transmembrane region" description="Helical" evidence="5">
    <location>
        <begin position="28"/>
        <end position="45"/>
    </location>
</feature>
<dbReference type="RefSeq" id="WP_377129978.1">
    <property type="nucleotide sequence ID" value="NZ_JBHUON010000025.1"/>
</dbReference>
<feature type="transmembrane region" description="Helical" evidence="5">
    <location>
        <begin position="364"/>
        <end position="383"/>
    </location>
</feature>
<dbReference type="InterPro" id="IPR049453">
    <property type="entry name" value="Memb_transporter_dom"/>
</dbReference>
<comment type="subcellular location">
    <subcellularLocation>
        <location evidence="1">Membrane</location>
        <topology evidence="1">Multi-pass membrane protein</topology>
    </subcellularLocation>
</comment>
<evidence type="ECO:0000313" key="9">
    <source>
        <dbReference type="Proteomes" id="UP001597601"/>
    </source>
</evidence>
<dbReference type="Proteomes" id="UP001597601">
    <property type="component" value="Unassembled WGS sequence"/>
</dbReference>
<protein>
    <submittedName>
        <fullName evidence="8">FUSC family membrane protein</fullName>
    </submittedName>
</protein>
<reference evidence="9" key="1">
    <citation type="journal article" date="2019" name="Int. J. Syst. Evol. Microbiol.">
        <title>The Global Catalogue of Microorganisms (GCM) 10K type strain sequencing project: providing services to taxonomists for standard genome sequencing and annotation.</title>
        <authorList>
            <consortium name="The Broad Institute Genomics Platform"/>
            <consortium name="The Broad Institute Genome Sequencing Center for Infectious Disease"/>
            <person name="Wu L."/>
            <person name="Ma J."/>
        </authorList>
    </citation>
    <scope>NUCLEOTIDE SEQUENCE [LARGE SCALE GENOMIC DNA]</scope>
    <source>
        <strain evidence="9">KCTC 52232</strain>
    </source>
</reference>
<keyword evidence="2 5" id="KW-0812">Transmembrane</keyword>
<evidence type="ECO:0000256" key="2">
    <source>
        <dbReference type="ARBA" id="ARBA00022692"/>
    </source>
</evidence>
<evidence type="ECO:0000256" key="4">
    <source>
        <dbReference type="ARBA" id="ARBA00023136"/>
    </source>
</evidence>
<evidence type="ECO:0000259" key="6">
    <source>
        <dbReference type="Pfam" id="PF12805"/>
    </source>
</evidence>
<sequence length="644" mass="70936">MKLSENTADALRNTLTVLLPLLLLYSKLPQMAVGMSVGALLISLTDLPGNRRAKTRSALQCISIFFLVTLVFSASLHSTVLTGIVLVALTFILSMLSALGGRSTAAGMMGVALMVFLLGLRPAEPWAFSAYIMLGGLWFYGVVLVQVFLFPFRSLRQALREALFAIGRFLEAKAACYDIKVPLDEGYSRTIALHLRVSEKQELVRQLLISDKVAIRKGGTKIETLSSRAMLVMSLYEQVTAMHYDYAVVRERLGSTGALDISGELIVYLSKKAKGDAIADNKFSALLMQLEQQADNMGKQDAPIIRGIAKNVTAINLTLDQIGNTGVRQAVNVPQDAEAFLPDSGNYREKLKSQLRFSSPVLRFAMRISVLLAIGYAAVHLFADDNYSYWLLLTVVIVARPRLAVTWQRNKERLIGTFIGVLIAGLALWWLPNTVALLALAALGLFGFFAWNRPRYGWSVSAITVCVLLSLSVYRGEVLLLISARVWYSLWGCALAVLGVFVFPIWSHAGLEALVVQAVKANRDFLQTVSKQRPVNEVWLARKNAHVKLAHLSEGLGFAGLEPTKGDLSRLLHIQVLNYRINAVIISLFLSGRLLDTENITSALNNLDNFIANKITDEPVKHTGFLKGAQLLEMLSRQLSAHSF</sequence>
<comment type="caution">
    <text evidence="8">The sequence shown here is derived from an EMBL/GenBank/DDBJ whole genome shotgun (WGS) entry which is preliminary data.</text>
</comment>
<proteinExistence type="predicted"/>
<dbReference type="InterPro" id="IPR032692">
    <property type="entry name" value="YccS_N"/>
</dbReference>
<evidence type="ECO:0000259" key="7">
    <source>
        <dbReference type="Pfam" id="PF13515"/>
    </source>
</evidence>
<organism evidence="8 9">
    <name type="scientific">Mucilaginibacter antarcticus</name>
    <dbReference type="NCBI Taxonomy" id="1855725"/>
    <lineage>
        <taxon>Bacteria</taxon>
        <taxon>Pseudomonadati</taxon>
        <taxon>Bacteroidota</taxon>
        <taxon>Sphingobacteriia</taxon>
        <taxon>Sphingobacteriales</taxon>
        <taxon>Sphingobacteriaceae</taxon>
        <taxon>Mucilaginibacter</taxon>
    </lineage>
</organism>
<evidence type="ECO:0000256" key="1">
    <source>
        <dbReference type="ARBA" id="ARBA00004141"/>
    </source>
</evidence>
<evidence type="ECO:0000256" key="5">
    <source>
        <dbReference type="SAM" id="Phobius"/>
    </source>
</evidence>
<gene>
    <name evidence="8" type="ORF">ACFSYC_16965</name>
</gene>
<evidence type="ECO:0000256" key="3">
    <source>
        <dbReference type="ARBA" id="ARBA00022989"/>
    </source>
</evidence>
<keyword evidence="9" id="KW-1185">Reference proteome</keyword>
<keyword evidence="4 5" id="KW-0472">Membrane</keyword>
<dbReference type="EMBL" id="JBHUON010000025">
    <property type="protein sequence ID" value="MFD2866390.1"/>
    <property type="molecule type" value="Genomic_DNA"/>
</dbReference>
<dbReference type="Pfam" id="PF13515">
    <property type="entry name" value="FUSC_2"/>
    <property type="match status" value="1"/>
</dbReference>
<feature type="transmembrane region" description="Helical" evidence="5">
    <location>
        <begin position="129"/>
        <end position="150"/>
    </location>
</feature>